<organism evidence="1 2">
    <name type="scientific">Acaulospora colombiana</name>
    <dbReference type="NCBI Taxonomy" id="27376"/>
    <lineage>
        <taxon>Eukaryota</taxon>
        <taxon>Fungi</taxon>
        <taxon>Fungi incertae sedis</taxon>
        <taxon>Mucoromycota</taxon>
        <taxon>Glomeromycotina</taxon>
        <taxon>Glomeromycetes</taxon>
        <taxon>Diversisporales</taxon>
        <taxon>Acaulosporaceae</taxon>
        <taxon>Acaulospora</taxon>
    </lineage>
</organism>
<evidence type="ECO:0000313" key="2">
    <source>
        <dbReference type="Proteomes" id="UP000789525"/>
    </source>
</evidence>
<comment type="caution">
    <text evidence="1">The sequence shown here is derived from an EMBL/GenBank/DDBJ whole genome shotgun (WGS) entry which is preliminary data.</text>
</comment>
<accession>A0ACA9MMK2</accession>
<proteinExistence type="predicted"/>
<dbReference type="Proteomes" id="UP000789525">
    <property type="component" value="Unassembled WGS sequence"/>
</dbReference>
<keyword evidence="2" id="KW-1185">Reference proteome</keyword>
<sequence>MVSSSSDSPQKLHSKNEQKTRLTKYKSERCELGGRVRLNWTRDEPLSMRKACDSSSMLLAYPPSRVPSPRARPLVLFSNARSVSQDIGSLAQTCRRSCNSLGAQQSPFSAPVAPSLLVRFYSVLDYYERLCLVRTCLPPHFWHPSPPLLAYSQFSQGRHHTSPQALSRTHSTKASFHSILRHTSPEQSQIPFNRIPKAPKVRDNFRHTGDGQCPFRRLPQADTRVVKRPSHQKRLAHSSSLAPPFITHSHVSLSPFEAYAVAKYRFRFHVGIRIPKYASLNTPDSFHKSSSPSDVLFVSVLPRECHVHLKLVNPCGNGQILQAPLSYTQHMGISGLNLDPYSSSVQPAAVPDFQPPLSTASRPTCTVQRQISFSLLQGRSYDTHEREVQRGKAENPKANQAYGLLVTFAL</sequence>
<protein>
    <submittedName>
        <fullName evidence="1">15465_t:CDS:1</fullName>
    </submittedName>
</protein>
<evidence type="ECO:0000313" key="1">
    <source>
        <dbReference type="EMBL" id="CAG8598424.1"/>
    </source>
</evidence>
<name>A0ACA9MMK2_9GLOM</name>
<reference evidence="1" key="1">
    <citation type="submission" date="2021-06" db="EMBL/GenBank/DDBJ databases">
        <authorList>
            <person name="Kallberg Y."/>
            <person name="Tangrot J."/>
            <person name="Rosling A."/>
        </authorList>
    </citation>
    <scope>NUCLEOTIDE SEQUENCE</scope>
    <source>
        <strain evidence="1">CL356</strain>
    </source>
</reference>
<gene>
    <name evidence="1" type="ORF">ACOLOM_LOCUS6590</name>
</gene>
<dbReference type="EMBL" id="CAJVPT010013728">
    <property type="protein sequence ID" value="CAG8598424.1"/>
    <property type="molecule type" value="Genomic_DNA"/>
</dbReference>